<feature type="compositionally biased region" description="Basic and acidic residues" evidence="3">
    <location>
        <begin position="38"/>
        <end position="54"/>
    </location>
</feature>
<evidence type="ECO:0000256" key="1">
    <source>
        <dbReference type="ARBA" id="ARBA00022729"/>
    </source>
</evidence>
<proteinExistence type="predicted"/>
<organism evidence="6 7">
    <name type="scientific">Bacillus mesophilum</name>
    <dbReference type="NCBI Taxonomy" id="1071718"/>
    <lineage>
        <taxon>Bacteria</taxon>
        <taxon>Bacillati</taxon>
        <taxon>Bacillota</taxon>
        <taxon>Bacilli</taxon>
        <taxon>Bacillales</taxon>
        <taxon>Bacillaceae</taxon>
        <taxon>Bacillus</taxon>
    </lineage>
</organism>
<dbReference type="Proteomes" id="UP000441354">
    <property type="component" value="Unassembled WGS sequence"/>
</dbReference>
<feature type="chain" id="PRO_5039720310" evidence="4">
    <location>
        <begin position="20"/>
        <end position="329"/>
    </location>
</feature>
<protein>
    <submittedName>
        <fullName evidence="6">Metal-binding protein ZinT</fullName>
    </submittedName>
</protein>
<dbReference type="SUPFAM" id="SSF50814">
    <property type="entry name" value="Lipocalins"/>
    <property type="match status" value="1"/>
</dbReference>
<dbReference type="AlphaFoldDB" id="A0A7V7UUF1"/>
<feature type="domain" description="ZinT" evidence="5">
    <location>
        <begin position="152"/>
        <end position="329"/>
    </location>
</feature>
<dbReference type="Pfam" id="PF09223">
    <property type="entry name" value="ZinT"/>
    <property type="match status" value="1"/>
</dbReference>
<dbReference type="RefSeq" id="WP_151575112.1">
    <property type="nucleotide sequence ID" value="NZ_WBOT01000005.1"/>
</dbReference>
<evidence type="ECO:0000256" key="2">
    <source>
        <dbReference type="ARBA" id="ARBA00022833"/>
    </source>
</evidence>
<dbReference type="GO" id="GO:0008270">
    <property type="term" value="F:zinc ion binding"/>
    <property type="evidence" value="ECO:0007669"/>
    <property type="project" value="InterPro"/>
</dbReference>
<evidence type="ECO:0000313" key="6">
    <source>
        <dbReference type="EMBL" id="KAB2331458.1"/>
    </source>
</evidence>
<evidence type="ECO:0000256" key="4">
    <source>
        <dbReference type="SAM" id="SignalP"/>
    </source>
</evidence>
<keyword evidence="7" id="KW-1185">Reference proteome</keyword>
<feature type="compositionally biased region" description="Acidic residues" evidence="3">
    <location>
        <begin position="26"/>
        <end position="37"/>
    </location>
</feature>
<name>A0A7V7UUF1_9BACI</name>
<dbReference type="InterPro" id="IPR012674">
    <property type="entry name" value="Calycin"/>
</dbReference>
<reference evidence="6 7" key="1">
    <citation type="journal article" date="2014" name="Arch. Microbiol.">
        <title>Bacillus mesophilum sp. nov., strain IITR-54T, a novel 4-chlorobiphenyl dechlorinating bacterium.</title>
        <authorList>
            <person name="Manickam N."/>
            <person name="Singh N.K."/>
            <person name="Bajaj A."/>
            <person name="Kumar R.M."/>
            <person name="Kaur G."/>
            <person name="Kaur N."/>
            <person name="Bala M."/>
            <person name="Kumar A."/>
            <person name="Mayilraj S."/>
        </authorList>
    </citation>
    <scope>NUCLEOTIDE SEQUENCE [LARGE SCALE GENOMIC DNA]</scope>
    <source>
        <strain evidence="6 7">IITR-54</strain>
    </source>
</reference>
<keyword evidence="2" id="KW-0862">Zinc</keyword>
<evidence type="ECO:0000256" key="3">
    <source>
        <dbReference type="SAM" id="MobiDB-lite"/>
    </source>
</evidence>
<evidence type="ECO:0000259" key="5">
    <source>
        <dbReference type="Pfam" id="PF09223"/>
    </source>
</evidence>
<dbReference type="PROSITE" id="PS51257">
    <property type="entry name" value="PROKAR_LIPOPROTEIN"/>
    <property type="match status" value="1"/>
</dbReference>
<feature type="signal peptide" evidence="4">
    <location>
        <begin position="1"/>
        <end position="19"/>
    </location>
</feature>
<comment type="caution">
    <text evidence="6">The sequence shown here is derived from an EMBL/GenBank/DDBJ whole genome shotgun (WGS) entry which is preliminary data.</text>
</comment>
<gene>
    <name evidence="6" type="ORF">F7732_16595</name>
</gene>
<accession>A0A7V7UUF1</accession>
<keyword evidence="1 4" id="KW-0732">Signal</keyword>
<feature type="region of interest" description="Disordered" evidence="3">
    <location>
        <begin position="25"/>
        <end position="54"/>
    </location>
</feature>
<dbReference type="Gene3D" id="2.40.128.20">
    <property type="match status" value="1"/>
</dbReference>
<dbReference type="InterPro" id="IPR015304">
    <property type="entry name" value="ZinT_dom"/>
</dbReference>
<sequence>MKKLLFSLLFLTVFLAACQGTNDQVDGTEETEAEVHEEEDHQHDEETNHQDAPENVKIEGLGDHYHTGDEIKLTAVLDEETEYDHWHWYSRESADDEWVSVEGQESEVFTAEAEINGLEVKAVLLDDDHNPSAQSAPVTIVIDDHHGNDEASRQIYNGYFEDEQVEDRPLSNWEGDWQSVYPYLVSGDLDVVFEHKAESGDMTAEEYKEYYTTGYITDVDRITIEDSVVTFYENGQESSGTYEADGYEILQYEKGNRGVRYIFKLTDGAENMPQFIQFSDHSIFPVESYHYHLYWGDDRAELLEEMDHWPTYYPSDLDTDGLVRDMLAH</sequence>
<evidence type="ECO:0000313" key="7">
    <source>
        <dbReference type="Proteomes" id="UP000441354"/>
    </source>
</evidence>
<dbReference type="OrthoDB" id="9810636at2"/>
<dbReference type="EMBL" id="WBOT01000005">
    <property type="protein sequence ID" value="KAB2331458.1"/>
    <property type="molecule type" value="Genomic_DNA"/>
</dbReference>